<dbReference type="GO" id="GO:0070967">
    <property type="term" value="F:coenzyme F420 binding"/>
    <property type="evidence" value="ECO:0007669"/>
    <property type="project" value="TreeGrafter"/>
</dbReference>
<dbReference type="SUPFAM" id="SSF50475">
    <property type="entry name" value="FMN-binding split barrel"/>
    <property type="match status" value="1"/>
</dbReference>
<keyword evidence="4" id="KW-1185">Reference proteome</keyword>
<dbReference type="PANTHER" id="PTHR35176:SF6">
    <property type="entry name" value="HEME OXYGENASE HI_0854-RELATED"/>
    <property type="match status" value="1"/>
</dbReference>
<dbReference type="Proteomes" id="UP001108029">
    <property type="component" value="Unassembled WGS sequence"/>
</dbReference>
<reference evidence="3" key="1">
    <citation type="submission" date="2021-12" db="EMBL/GenBank/DDBJ databases">
        <authorList>
            <person name="Lee J.-H."/>
            <person name="Kim S.-B."/>
        </authorList>
    </citation>
    <scope>NUCLEOTIDE SEQUENCE</scope>
    <source>
        <strain evidence="3">NR30</strain>
    </source>
</reference>
<keyword evidence="1" id="KW-0560">Oxidoreductase</keyword>
<dbReference type="InterPro" id="IPR011576">
    <property type="entry name" value="Pyridox_Oxase_N"/>
</dbReference>
<dbReference type="AlphaFoldDB" id="A0A9Q3ZDP8"/>
<evidence type="ECO:0000313" key="3">
    <source>
        <dbReference type="EMBL" id="MCD9878640.1"/>
    </source>
</evidence>
<dbReference type="Pfam" id="PF01243">
    <property type="entry name" value="PNPOx_N"/>
    <property type="match status" value="1"/>
</dbReference>
<feature type="domain" description="Pyridoxamine 5'-phosphate oxidase N-terminal" evidence="2">
    <location>
        <begin position="5"/>
        <end position="122"/>
    </location>
</feature>
<dbReference type="PANTHER" id="PTHR35176">
    <property type="entry name" value="HEME OXYGENASE HI_0854-RELATED"/>
    <property type="match status" value="1"/>
</dbReference>
<dbReference type="RefSeq" id="WP_232652847.1">
    <property type="nucleotide sequence ID" value="NZ_JAJSBI010000022.1"/>
</dbReference>
<gene>
    <name evidence="3" type="ORF">LJ657_34545</name>
</gene>
<dbReference type="InterPro" id="IPR012349">
    <property type="entry name" value="Split_barrel_FMN-bd"/>
</dbReference>
<organism evidence="3 4">
    <name type="scientific">Streptomyces guryensis</name>
    <dbReference type="NCBI Taxonomy" id="2886947"/>
    <lineage>
        <taxon>Bacteria</taxon>
        <taxon>Bacillati</taxon>
        <taxon>Actinomycetota</taxon>
        <taxon>Actinomycetes</taxon>
        <taxon>Kitasatosporales</taxon>
        <taxon>Streptomycetaceae</taxon>
        <taxon>Streptomyces</taxon>
    </lineage>
</organism>
<protein>
    <submittedName>
        <fullName evidence="3">TIGR03618 family F420-dependent PPOX class oxidoreductase</fullName>
    </submittedName>
</protein>
<evidence type="ECO:0000313" key="4">
    <source>
        <dbReference type="Proteomes" id="UP001108029"/>
    </source>
</evidence>
<dbReference type="InterPro" id="IPR019920">
    <property type="entry name" value="F420-binding_dom_put"/>
</dbReference>
<name>A0A9Q3ZDP8_9ACTN</name>
<evidence type="ECO:0000259" key="2">
    <source>
        <dbReference type="Pfam" id="PF01243"/>
    </source>
</evidence>
<dbReference type="EMBL" id="JAJSBI010000022">
    <property type="protein sequence ID" value="MCD9878640.1"/>
    <property type="molecule type" value="Genomic_DNA"/>
</dbReference>
<proteinExistence type="predicted"/>
<evidence type="ECO:0000256" key="1">
    <source>
        <dbReference type="ARBA" id="ARBA00023002"/>
    </source>
</evidence>
<dbReference type="InterPro" id="IPR052019">
    <property type="entry name" value="F420H2_bilvrd_red/Heme_oxyg"/>
</dbReference>
<dbReference type="GO" id="GO:0016627">
    <property type="term" value="F:oxidoreductase activity, acting on the CH-CH group of donors"/>
    <property type="evidence" value="ECO:0007669"/>
    <property type="project" value="TreeGrafter"/>
</dbReference>
<dbReference type="GO" id="GO:0005829">
    <property type="term" value="C:cytosol"/>
    <property type="evidence" value="ECO:0007669"/>
    <property type="project" value="TreeGrafter"/>
</dbReference>
<comment type="caution">
    <text evidence="3">The sequence shown here is derived from an EMBL/GenBank/DDBJ whole genome shotgun (WGS) entry which is preliminary data.</text>
</comment>
<accession>A0A9Q3ZDP8</accession>
<sequence>MDRNALVHFVRARRLAVLATTSADGHPQAAVVGIAATDAGDLVFDTTRGSRKFANLRRQPRVALVIGFDRADEQTVQLEGVACEITQDDPAVAAYYEQFPTGRERAAWPDIVHVRVRPDWGRYSDYRPGSSGVQEIPLS</sequence>
<dbReference type="Gene3D" id="2.30.110.10">
    <property type="entry name" value="Electron Transport, Fmn-binding Protein, Chain A"/>
    <property type="match status" value="1"/>
</dbReference>
<dbReference type="NCBIfam" id="TIGR03618">
    <property type="entry name" value="Rv1155_F420"/>
    <property type="match status" value="1"/>
</dbReference>